<evidence type="ECO:0000256" key="4">
    <source>
        <dbReference type="ARBA" id="ARBA00023054"/>
    </source>
</evidence>
<feature type="region of interest" description="Disordered" evidence="6">
    <location>
        <begin position="634"/>
        <end position="882"/>
    </location>
</feature>
<feature type="compositionally biased region" description="Basic and acidic residues" evidence="6">
    <location>
        <begin position="365"/>
        <end position="422"/>
    </location>
</feature>
<organism evidence="7 8">
    <name type="scientific">Mytilus galloprovincialis</name>
    <name type="common">Mediterranean mussel</name>
    <dbReference type="NCBI Taxonomy" id="29158"/>
    <lineage>
        <taxon>Eukaryota</taxon>
        <taxon>Metazoa</taxon>
        <taxon>Spiralia</taxon>
        <taxon>Lophotrochozoa</taxon>
        <taxon>Mollusca</taxon>
        <taxon>Bivalvia</taxon>
        <taxon>Autobranchia</taxon>
        <taxon>Pteriomorphia</taxon>
        <taxon>Mytilida</taxon>
        <taxon>Mytiloidea</taxon>
        <taxon>Mytilidae</taxon>
        <taxon>Mytilinae</taxon>
        <taxon>Mytilus</taxon>
    </lineage>
</organism>
<feature type="compositionally biased region" description="Basic and acidic residues" evidence="6">
    <location>
        <begin position="28"/>
        <end position="40"/>
    </location>
</feature>
<feature type="compositionally biased region" description="Acidic residues" evidence="6">
    <location>
        <begin position="1"/>
        <end position="11"/>
    </location>
</feature>
<evidence type="ECO:0000256" key="1">
    <source>
        <dbReference type="ARBA" id="ARBA00004245"/>
    </source>
</evidence>
<protein>
    <recommendedName>
        <fullName evidence="9">MAP7 domain-containing protein</fullName>
    </recommendedName>
</protein>
<comment type="caution">
    <text evidence="7">The sequence shown here is derived from an EMBL/GenBank/DDBJ whole genome shotgun (WGS) entry which is preliminary data.</text>
</comment>
<feature type="compositionally biased region" description="Low complexity" evidence="6">
    <location>
        <begin position="927"/>
        <end position="939"/>
    </location>
</feature>
<feature type="region of interest" description="Disordered" evidence="6">
    <location>
        <begin position="101"/>
        <end position="141"/>
    </location>
</feature>
<sequence>MAEIAESETDNQPDLHNGQTNTQFLTKNGEKMDVDNKTDSMETENMVKSKVLSAGPEGDSIETIGNGPKYDDIKISKDGDNFVNIDTVKKPFSDFIHLDNMSAMSGDSGGIQDTHSIASMTASGTSSSNKSPNHKADTDKEKGQILVSAGRSDMINLNGKVLAIDHVKKEKEKEREDKIRQQKEKLAEERQKKLEEMKEQQRLAQEKREKQLELRRLKIEELRRRDDERRHAVEERRRRQETEEMARRESIIQKSAERITRFEQWKASGRKGALNTISEKRRSFLAGNGPPPTRPKSSINLNTKENIKLRERSTPRKPRPSSVATSMPSFMHVESPSPKMRSKSSDRVKRDKSKGAVPPQPKFTPKKEKDALNKQEKSNDKKDDKKKFDPRILLAEKRKAEQQKKAEEAKREGSPEKTDKSKMKMSQSSIDRLSAPKQVKVKEDTPTKQEPVKATHAKPTKQKGKENKETSMKDKKTDKSEKISSTEKLDVKEEGRPGSKPSTPTKQVRSKSGSPSKMQVSFDSSLVSSTDAISNDQLFESIEDETLPDLGDSSPDHSASSDREGLKVENLDDSLNKSIEEIQDMEIVAGNFEGEKEGVVEKSSSPMPDVVPHVEESKNEIDVEKVVKSIPVILEPAVTSTPSREARDLSPASKAGTPASASKSQKELELEEYRAKLAEKRRQAREKAEREAEIERQKQEQLRLEEEERQRKEEEEEKKIEEEAERLAEEARRMEGERLRKAIEAEELRKKEEAERTEQEKLAREEAERKQKEEAERMEKERIEKIKRDDEERTERKKKLAAIMSKVKSDKNLASHGSDSNLSSMSMSQSLTNLVTNEEEQPKEELTVTTDSTPKFKSPLLQKLAENKQNGGETPKFKSPLLQSLLGKKGRLAEKLEAEKSETETDSDRSDTDTKVSTETREISHISADCNSDASDSSDNNSVINADTLNNGIHNGHLKELVDSSISMRTVDSLGTSVTDSSLYGSLTDSATTADHKFEQIIDLAVTNAKYNTSDDLLNCNTNITFDNNQEEETLPKPIIAFEENATRRQEVADFL</sequence>
<evidence type="ECO:0000313" key="7">
    <source>
        <dbReference type="EMBL" id="VDI12259.1"/>
    </source>
</evidence>
<feature type="compositionally biased region" description="Low complexity" evidence="6">
    <location>
        <begin position="815"/>
        <end position="830"/>
    </location>
</feature>
<feature type="compositionally biased region" description="Basic and acidic residues" evidence="6">
    <location>
        <begin position="895"/>
        <end position="924"/>
    </location>
</feature>
<dbReference type="OrthoDB" id="6161699at2759"/>
<gene>
    <name evidence="7" type="ORF">MGAL_10B071997</name>
</gene>
<dbReference type="Proteomes" id="UP000596742">
    <property type="component" value="Unassembled WGS sequence"/>
</dbReference>
<feature type="region of interest" description="Disordered" evidence="6">
    <location>
        <begin position="597"/>
        <end position="618"/>
    </location>
</feature>
<accession>A0A8B6CYA4</accession>
<feature type="compositionally biased region" description="Basic and acidic residues" evidence="6">
    <location>
        <begin position="463"/>
        <end position="497"/>
    </location>
</feature>
<feature type="compositionally biased region" description="Polar residues" evidence="6">
    <location>
        <begin position="500"/>
        <end position="538"/>
    </location>
</feature>
<feature type="region of interest" description="Disordered" evidence="6">
    <location>
        <begin position="1"/>
        <end position="72"/>
    </location>
</feature>
<feature type="compositionally biased region" description="Basic and acidic residues" evidence="6">
    <location>
        <begin position="440"/>
        <end position="453"/>
    </location>
</feature>
<keyword evidence="3" id="KW-0963">Cytoplasm</keyword>
<name>A0A8B6CYA4_MYTGA</name>
<feature type="region of interest" description="Disordered" evidence="6">
    <location>
        <begin position="895"/>
        <end position="939"/>
    </location>
</feature>
<keyword evidence="5" id="KW-0206">Cytoskeleton</keyword>
<comment type="similarity">
    <text evidence="2">Belongs to the MAP7 family.</text>
</comment>
<evidence type="ECO:0000256" key="6">
    <source>
        <dbReference type="SAM" id="MobiDB-lite"/>
    </source>
</evidence>
<feature type="compositionally biased region" description="Polar residues" evidence="6">
    <location>
        <begin position="295"/>
        <end position="304"/>
    </location>
</feature>
<feature type="compositionally biased region" description="Polar residues" evidence="6">
    <location>
        <begin position="111"/>
        <end position="131"/>
    </location>
</feature>
<dbReference type="GO" id="GO:0015630">
    <property type="term" value="C:microtubule cytoskeleton"/>
    <property type="evidence" value="ECO:0007669"/>
    <property type="project" value="InterPro"/>
</dbReference>
<dbReference type="InterPro" id="IPR051483">
    <property type="entry name" value="MAP7_domain-containing"/>
</dbReference>
<dbReference type="EMBL" id="UYJE01002613">
    <property type="protein sequence ID" value="VDI12259.1"/>
    <property type="molecule type" value="Genomic_DNA"/>
</dbReference>
<evidence type="ECO:0000313" key="8">
    <source>
        <dbReference type="Proteomes" id="UP000596742"/>
    </source>
</evidence>
<dbReference type="PANTHER" id="PTHR15073:SF1">
    <property type="entry name" value="RETICULOCYTE-BINDING PROTEIN HOMOLOG 2A"/>
    <property type="match status" value="1"/>
</dbReference>
<keyword evidence="8" id="KW-1185">Reference proteome</keyword>
<feature type="compositionally biased region" description="Basic and acidic residues" evidence="6">
    <location>
        <begin position="559"/>
        <end position="572"/>
    </location>
</feature>
<proteinExistence type="inferred from homology"/>
<dbReference type="AlphaFoldDB" id="A0A8B6CYA4"/>
<evidence type="ECO:0000256" key="2">
    <source>
        <dbReference type="ARBA" id="ARBA00007525"/>
    </source>
</evidence>
<feature type="region of interest" description="Disordered" evidence="6">
    <location>
        <begin position="166"/>
        <end position="572"/>
    </location>
</feature>
<reference evidence="7" key="1">
    <citation type="submission" date="2018-11" db="EMBL/GenBank/DDBJ databases">
        <authorList>
            <person name="Alioto T."/>
            <person name="Alioto T."/>
        </authorList>
    </citation>
    <scope>NUCLEOTIDE SEQUENCE</scope>
</reference>
<dbReference type="PANTHER" id="PTHR15073">
    <property type="entry name" value="MICROTUBULE-ASSOCIATED PROTEIN"/>
    <property type="match status" value="1"/>
</dbReference>
<feature type="compositionally biased region" description="Basic and acidic residues" evidence="6">
    <location>
        <begin position="305"/>
        <end position="314"/>
    </location>
</feature>
<comment type="subcellular location">
    <subcellularLocation>
        <location evidence="1">Cytoplasm</location>
        <location evidence="1">Cytoskeleton</location>
    </subcellularLocation>
</comment>
<dbReference type="InterPro" id="IPR008604">
    <property type="entry name" value="MAP7_fam"/>
</dbReference>
<evidence type="ECO:0000256" key="5">
    <source>
        <dbReference type="ARBA" id="ARBA00023212"/>
    </source>
</evidence>
<feature type="compositionally biased region" description="Polar residues" evidence="6">
    <location>
        <begin position="12"/>
        <end position="26"/>
    </location>
</feature>
<dbReference type="Pfam" id="PF05672">
    <property type="entry name" value="MAP7"/>
    <property type="match status" value="1"/>
</dbReference>
<evidence type="ECO:0008006" key="9">
    <source>
        <dbReference type="Google" id="ProtNLM"/>
    </source>
</evidence>
<feature type="compositionally biased region" description="Basic and acidic residues" evidence="6">
    <location>
        <begin position="166"/>
        <end position="264"/>
    </location>
</feature>
<keyword evidence="4" id="KW-0175">Coiled coil</keyword>
<evidence type="ECO:0000256" key="3">
    <source>
        <dbReference type="ARBA" id="ARBA00022490"/>
    </source>
</evidence>
<dbReference type="GO" id="GO:0000226">
    <property type="term" value="P:microtubule cytoskeleton organization"/>
    <property type="evidence" value="ECO:0007669"/>
    <property type="project" value="InterPro"/>
</dbReference>
<feature type="compositionally biased region" description="Basic and acidic residues" evidence="6">
    <location>
        <begin position="664"/>
        <end position="795"/>
    </location>
</feature>